<reference evidence="1" key="1">
    <citation type="journal article" date="2012" name="Nat. Biotechnol.">
        <title>Reference genome sequence of the model plant Setaria.</title>
        <authorList>
            <person name="Bennetzen J.L."/>
            <person name="Schmutz J."/>
            <person name="Wang H."/>
            <person name="Percifield R."/>
            <person name="Hawkins J."/>
            <person name="Pontaroli A.C."/>
            <person name="Estep M."/>
            <person name="Feng L."/>
            <person name="Vaughn J.N."/>
            <person name="Grimwood J."/>
            <person name="Jenkins J."/>
            <person name="Barry K."/>
            <person name="Lindquist E."/>
            <person name="Hellsten U."/>
            <person name="Deshpande S."/>
            <person name="Wang X."/>
            <person name="Wu X."/>
            <person name="Mitros T."/>
            <person name="Triplett J."/>
            <person name="Yang X."/>
            <person name="Ye C.Y."/>
            <person name="Mauro-Herrera M."/>
            <person name="Wang L."/>
            <person name="Li P."/>
            <person name="Sharma M."/>
            <person name="Sharma R."/>
            <person name="Ronald P.C."/>
            <person name="Panaud O."/>
            <person name="Kellogg E.A."/>
            <person name="Brutnell T.P."/>
            <person name="Doust A.N."/>
            <person name="Tuskan G.A."/>
            <person name="Rokhsar D."/>
            <person name="Devos K.M."/>
        </authorList>
    </citation>
    <scope>NUCLEOTIDE SEQUENCE [LARGE SCALE GENOMIC DNA]</scope>
    <source>
        <strain evidence="1">Yugu1</strain>
    </source>
</reference>
<gene>
    <name evidence="1" type="ORF">SETIT_9G170500v2</name>
</gene>
<name>A0A368SHG8_SETIT</name>
<dbReference type="STRING" id="4555.A0A368SHG8"/>
<accession>A0A368SHG8</accession>
<dbReference type="OrthoDB" id="4217619at2759"/>
<dbReference type="EMBL" id="CM003536">
    <property type="protein sequence ID" value="RCV41886.1"/>
    <property type="molecule type" value="Genomic_DNA"/>
</dbReference>
<organism evidence="1">
    <name type="scientific">Setaria italica</name>
    <name type="common">Foxtail millet</name>
    <name type="synonym">Panicum italicum</name>
    <dbReference type="NCBI Taxonomy" id="4555"/>
    <lineage>
        <taxon>Eukaryota</taxon>
        <taxon>Viridiplantae</taxon>
        <taxon>Streptophyta</taxon>
        <taxon>Embryophyta</taxon>
        <taxon>Tracheophyta</taxon>
        <taxon>Spermatophyta</taxon>
        <taxon>Magnoliopsida</taxon>
        <taxon>Liliopsida</taxon>
        <taxon>Poales</taxon>
        <taxon>Poaceae</taxon>
        <taxon>PACMAD clade</taxon>
        <taxon>Panicoideae</taxon>
        <taxon>Panicodae</taxon>
        <taxon>Paniceae</taxon>
        <taxon>Cenchrinae</taxon>
        <taxon>Setaria</taxon>
    </lineage>
</organism>
<protein>
    <submittedName>
        <fullName evidence="1">Uncharacterized protein</fullName>
    </submittedName>
</protein>
<sequence>MIGLRLISLSSLISSQQGGQPKSVVRAMAESWRDPVLREPPAKRRDIDPIAPTKHPWNLPARLSLPHCSCNPEDSYVAIPREANLPIDEEARRVVAGVSQAVVAVASIDGGIAVQV</sequence>
<reference evidence="1" key="2">
    <citation type="submission" date="2015-07" db="EMBL/GenBank/DDBJ databases">
        <authorList>
            <person name="Noorani M."/>
        </authorList>
    </citation>
    <scope>NUCLEOTIDE SEQUENCE</scope>
    <source>
        <strain evidence="1">Yugu1</strain>
    </source>
</reference>
<evidence type="ECO:0000313" key="1">
    <source>
        <dbReference type="EMBL" id="RCV41886.1"/>
    </source>
</evidence>
<dbReference type="AlphaFoldDB" id="A0A368SHG8"/>
<proteinExistence type="predicted"/>